<evidence type="ECO:0000313" key="6">
    <source>
        <dbReference type="Proteomes" id="UP000740605"/>
    </source>
</evidence>
<dbReference type="PANTHER" id="PTHR10799">
    <property type="entry name" value="SNF2/RAD54 HELICASE FAMILY"/>
    <property type="match status" value="1"/>
</dbReference>
<dbReference type="EMBL" id="JAFLHG010000009">
    <property type="protein sequence ID" value="MBT8798614.1"/>
    <property type="molecule type" value="Genomic_DNA"/>
</dbReference>
<dbReference type="SMART" id="SM00490">
    <property type="entry name" value="HELICc"/>
    <property type="match status" value="1"/>
</dbReference>
<keyword evidence="6" id="KW-1185">Reference proteome</keyword>
<protein>
    <submittedName>
        <fullName evidence="5">DEAD/DEAH box helicase</fullName>
    </submittedName>
</protein>
<dbReference type="SMART" id="SM00487">
    <property type="entry name" value="DEXDc"/>
    <property type="match status" value="1"/>
</dbReference>
<dbReference type="Proteomes" id="UP000740605">
    <property type="component" value="Unassembled WGS sequence"/>
</dbReference>
<keyword evidence="1" id="KW-0378">Hydrolase</keyword>
<evidence type="ECO:0000259" key="3">
    <source>
        <dbReference type="PROSITE" id="PS51192"/>
    </source>
</evidence>
<organism evidence="5 6">
    <name type="scientific">Microbacterium flavum</name>
    <dbReference type="NCBI Taxonomy" id="415216"/>
    <lineage>
        <taxon>Bacteria</taxon>
        <taxon>Bacillati</taxon>
        <taxon>Actinomycetota</taxon>
        <taxon>Actinomycetes</taxon>
        <taxon>Micrococcales</taxon>
        <taxon>Microbacteriaceae</taxon>
        <taxon>Microbacterium</taxon>
    </lineage>
</organism>
<gene>
    <name evidence="5" type="ORF">J0P97_11090</name>
</gene>
<name>A0ABS5XVR9_9MICO</name>
<accession>A0ABS5XVR9</accession>
<dbReference type="Gene3D" id="3.40.50.300">
    <property type="entry name" value="P-loop containing nucleotide triphosphate hydrolases"/>
    <property type="match status" value="1"/>
</dbReference>
<dbReference type="InterPro" id="IPR049730">
    <property type="entry name" value="SNF2/RAD54-like_C"/>
</dbReference>
<dbReference type="PROSITE" id="PS51192">
    <property type="entry name" value="HELICASE_ATP_BIND_1"/>
    <property type="match status" value="1"/>
</dbReference>
<keyword evidence="5" id="KW-0347">Helicase</keyword>
<dbReference type="InterPro" id="IPR038718">
    <property type="entry name" value="SNF2-like_sf"/>
</dbReference>
<comment type="caution">
    <text evidence="5">The sequence shown here is derived from an EMBL/GenBank/DDBJ whole genome shotgun (WGS) entry which is preliminary data.</text>
</comment>
<evidence type="ECO:0000313" key="5">
    <source>
        <dbReference type="EMBL" id="MBT8798614.1"/>
    </source>
</evidence>
<evidence type="ECO:0000256" key="2">
    <source>
        <dbReference type="SAM" id="MobiDB-lite"/>
    </source>
</evidence>
<evidence type="ECO:0000256" key="1">
    <source>
        <dbReference type="ARBA" id="ARBA00022801"/>
    </source>
</evidence>
<dbReference type="Pfam" id="PF00271">
    <property type="entry name" value="Helicase_C"/>
    <property type="match status" value="1"/>
</dbReference>
<proteinExistence type="predicted"/>
<keyword evidence="5" id="KW-0547">Nucleotide-binding</keyword>
<evidence type="ECO:0000259" key="4">
    <source>
        <dbReference type="PROSITE" id="PS51194"/>
    </source>
</evidence>
<dbReference type="PROSITE" id="PS51194">
    <property type="entry name" value="HELICASE_CTER"/>
    <property type="match status" value="1"/>
</dbReference>
<reference evidence="5 6" key="1">
    <citation type="submission" date="2021-03" db="EMBL/GenBank/DDBJ databases">
        <title>Microbacterium pauli sp. nov., isolated from microfiltered milk.</title>
        <authorList>
            <person name="Bellassi P."/>
            <person name="Fontana A."/>
            <person name="Callegari M.L."/>
            <person name="Lorenzo M."/>
            <person name="Cappa F."/>
        </authorList>
    </citation>
    <scope>NUCLEOTIDE SEQUENCE [LARGE SCALE GENOMIC DNA]</scope>
    <source>
        <strain evidence="5 6">DSM 18909</strain>
    </source>
</reference>
<dbReference type="Pfam" id="PF00176">
    <property type="entry name" value="SNF2-rel_dom"/>
    <property type="match status" value="1"/>
</dbReference>
<dbReference type="InterPro" id="IPR014001">
    <property type="entry name" value="Helicase_ATP-bd"/>
</dbReference>
<dbReference type="InterPro" id="IPR001650">
    <property type="entry name" value="Helicase_C-like"/>
</dbReference>
<feature type="region of interest" description="Disordered" evidence="2">
    <location>
        <begin position="814"/>
        <end position="841"/>
    </location>
</feature>
<dbReference type="InterPro" id="IPR000330">
    <property type="entry name" value="SNF2_N"/>
</dbReference>
<dbReference type="CDD" id="cd18793">
    <property type="entry name" value="SF2_C_SNF"/>
    <property type="match status" value="1"/>
</dbReference>
<dbReference type="InterPro" id="IPR027417">
    <property type="entry name" value="P-loop_NTPase"/>
</dbReference>
<dbReference type="Gene3D" id="3.40.50.10810">
    <property type="entry name" value="Tandem AAA-ATPase domain"/>
    <property type="match status" value="1"/>
</dbReference>
<feature type="domain" description="Helicase ATP-binding" evidence="3">
    <location>
        <begin position="530"/>
        <end position="690"/>
    </location>
</feature>
<feature type="domain" description="Helicase C-terminal" evidence="4">
    <location>
        <begin position="847"/>
        <end position="1003"/>
    </location>
</feature>
<keyword evidence="5" id="KW-0067">ATP-binding</keyword>
<dbReference type="SUPFAM" id="SSF52540">
    <property type="entry name" value="P-loop containing nucleoside triphosphate hydrolases"/>
    <property type="match status" value="2"/>
</dbReference>
<sequence length="1013" mass="111212">MDVMDSWRSVLLPPAADAGDTLALGVELRRRESAATAHWGPRRVRAATAEDLGDRDADLLVGLRPLARGESSRGDPWGRDGGAWVRGGVSWDRLRRGAGAVAARQRAWFVDLYGLAHDARLLAALRDDSEWVTLDTVTSPLLWPHLASAQALGIPIVSAAKAQRVLLASDAATTVRVAPARGGAVTVTAEVLLSGGTLDPRSIHPVGEAGFYAAVAERRGISLTLAPADLGEGFRALLAAEGGLRVPAADVPAFAREALPRLRRESAVATDGGLRLPEPDPTILVVTVAFEEDDVLDYRLEWLREGIDRDPWAEIRPDDVVEEELRAAVDAAWRLAPEVDFAAEARLEGVDAAEFVARILPALEESDLVRVETRGRRPAYRELLGDPRITVSTVESPDPDWFDLGVIVEIDGRRIPFKPLFTALAQHRKKLLLVDGSYFSLAHPALDRLRDLLEEAAEIAEWETGPRIGRYHLPLWEDFEDLADEAVPAIAWREAARALREGGAPTRVPLPAGVDAELRPYQREGLDRLALWWRHRLGGVLADDMGLGKTLQVLAFLAHVRAEGERRPFLVVAPTSVMDAWRSEAARFTPGLRVHVQGATLGKTRTRLADLDADIVVTSYGLLRLDEDAYAAASWAVVVLDEAQFVKNAATRQHRAAARVRADMVLAVTGTPLENSLTELWAILSLTCPGLFPSPRRFREEYVGPIERGKVPENAEGSGYRDARLARLRARLRPFVLRRTKEVVAPELPARQEQELRVELGAAHRAIYDAVLQRERRKVLGLLEDLDRNRFIVFRSLTLLRRLALSPLLVDAAPATPSASRGPGDGGEGGDGERGSARAPRGIRSAKLDALRERLHELIAEGHRALVFSQFTSFLDLVRADLDAHGIAHQDLDGATRRRDQVVQAFREGDAPVFLISLKAGGFGLTLTEADYVFLLDPWWNPAAEAQAVDRTHRIGQTNPVTVYRLIANGTIEEKVLALQQRKARLFRSVIDGDDGLLARELTADDIRTLLEP</sequence>
<dbReference type="GO" id="GO:0004386">
    <property type="term" value="F:helicase activity"/>
    <property type="evidence" value="ECO:0007669"/>
    <property type="project" value="UniProtKB-KW"/>
</dbReference>